<keyword evidence="1" id="KW-1133">Transmembrane helix</keyword>
<evidence type="ECO:0000256" key="1">
    <source>
        <dbReference type="SAM" id="Phobius"/>
    </source>
</evidence>
<dbReference type="Proteomes" id="UP000274756">
    <property type="component" value="Unassembled WGS sequence"/>
</dbReference>
<keyword evidence="3" id="KW-1185">Reference proteome</keyword>
<evidence type="ECO:0000313" key="3">
    <source>
        <dbReference type="Proteomes" id="UP000274756"/>
    </source>
</evidence>
<dbReference type="PANTHER" id="PTHR15180:SF1">
    <property type="entry name" value="GENERAL TRANSCRIPTION FACTOR 3C POLYPEPTIDE 1"/>
    <property type="match status" value="1"/>
</dbReference>
<protein>
    <submittedName>
        <fullName evidence="2">Uncharacterized protein</fullName>
    </submittedName>
</protein>
<dbReference type="InterPro" id="IPR044210">
    <property type="entry name" value="Tfc3-like"/>
</dbReference>
<dbReference type="GO" id="GO:0042791">
    <property type="term" value="P:5S class rRNA transcription by RNA polymerase III"/>
    <property type="evidence" value="ECO:0007669"/>
    <property type="project" value="TreeGrafter"/>
</dbReference>
<dbReference type="EMBL" id="UYYG01001160">
    <property type="protein sequence ID" value="VDN57515.1"/>
    <property type="molecule type" value="Genomic_DNA"/>
</dbReference>
<feature type="transmembrane region" description="Helical" evidence="1">
    <location>
        <begin position="229"/>
        <end position="249"/>
    </location>
</feature>
<name>A0A3P7PU12_DRAME</name>
<keyword evidence="1" id="KW-0812">Transmembrane</keyword>
<gene>
    <name evidence="2" type="ORF">DME_LOCUS7488</name>
</gene>
<proteinExistence type="predicted"/>
<reference evidence="2 3" key="1">
    <citation type="submission" date="2018-11" db="EMBL/GenBank/DDBJ databases">
        <authorList>
            <consortium name="Pathogen Informatics"/>
        </authorList>
    </citation>
    <scope>NUCLEOTIDE SEQUENCE [LARGE SCALE GENOMIC DNA]</scope>
</reference>
<dbReference type="GO" id="GO:0003677">
    <property type="term" value="F:DNA binding"/>
    <property type="evidence" value="ECO:0007669"/>
    <property type="project" value="InterPro"/>
</dbReference>
<dbReference type="OrthoDB" id="5873316at2759"/>
<dbReference type="PANTHER" id="PTHR15180">
    <property type="entry name" value="GENERAL TRANSCRIPTION FACTOR 3C POLYPEPTIDE 1"/>
    <property type="match status" value="1"/>
</dbReference>
<sequence length="256" mass="29966">MRSGTKQLRYLESADLKLEKITVKPFVSVENDDMPMLRNVIVELKRLIPIKLFKKKCFHDFLLDYSVEQRRILRNIYKQIEESHMVGSAIDEIVVVLDKSKVYWALDELENATQIIRVGIDCIRFVLDIFSESWIVYSGDFAFFPAPWSTSSGDVDVSTVRWMAEGILCSIVNRPGIAMNDLKLKYSFALQPRFFMDLIKLLERFGCIVLKQIRSIPANLNSPFLDEGILHLFFKIIFLIFYCFLQLFYNFSKRLF</sequence>
<dbReference type="GO" id="GO:0000127">
    <property type="term" value="C:transcription factor TFIIIC complex"/>
    <property type="evidence" value="ECO:0007669"/>
    <property type="project" value="InterPro"/>
</dbReference>
<dbReference type="STRING" id="318479.A0A3P7PU12"/>
<dbReference type="GO" id="GO:0006384">
    <property type="term" value="P:transcription initiation at RNA polymerase III promoter"/>
    <property type="evidence" value="ECO:0007669"/>
    <property type="project" value="InterPro"/>
</dbReference>
<keyword evidence="1" id="KW-0472">Membrane</keyword>
<organism evidence="2 3">
    <name type="scientific">Dracunculus medinensis</name>
    <name type="common">Guinea worm</name>
    <dbReference type="NCBI Taxonomy" id="318479"/>
    <lineage>
        <taxon>Eukaryota</taxon>
        <taxon>Metazoa</taxon>
        <taxon>Ecdysozoa</taxon>
        <taxon>Nematoda</taxon>
        <taxon>Chromadorea</taxon>
        <taxon>Rhabditida</taxon>
        <taxon>Spirurina</taxon>
        <taxon>Dracunculoidea</taxon>
        <taxon>Dracunculidae</taxon>
        <taxon>Dracunculus</taxon>
    </lineage>
</organism>
<accession>A0A3P7PU12</accession>
<evidence type="ECO:0000313" key="2">
    <source>
        <dbReference type="EMBL" id="VDN57515.1"/>
    </source>
</evidence>
<dbReference type="AlphaFoldDB" id="A0A3P7PU12"/>